<dbReference type="Gene3D" id="3.40.50.720">
    <property type="entry name" value="NAD(P)-binding Rossmann-like Domain"/>
    <property type="match status" value="2"/>
</dbReference>
<dbReference type="PROSITE" id="PS00670">
    <property type="entry name" value="D_2_HYDROXYACID_DH_2"/>
    <property type="match status" value="1"/>
</dbReference>
<evidence type="ECO:0000259" key="6">
    <source>
        <dbReference type="Pfam" id="PF02826"/>
    </source>
</evidence>
<comment type="caution">
    <text evidence="7">The sequence shown here is derived from an EMBL/GenBank/DDBJ whole genome shotgun (WGS) entry which is preliminary data.</text>
</comment>
<dbReference type="Pfam" id="PF02826">
    <property type="entry name" value="2-Hacid_dh_C"/>
    <property type="match status" value="1"/>
</dbReference>
<dbReference type="PANTHER" id="PTHR43761:SF1">
    <property type="entry name" value="D-ISOMER SPECIFIC 2-HYDROXYACID DEHYDROGENASE CATALYTIC DOMAIN-CONTAINING PROTEIN-RELATED"/>
    <property type="match status" value="1"/>
</dbReference>
<dbReference type="PROSITE" id="PS00671">
    <property type="entry name" value="D_2_HYDROXYACID_DH_3"/>
    <property type="match status" value="1"/>
</dbReference>
<dbReference type="AlphaFoldDB" id="A0A318D4H2"/>
<dbReference type="InterPro" id="IPR029753">
    <property type="entry name" value="D-isomer_DH_CS"/>
</dbReference>
<protein>
    <submittedName>
        <fullName evidence="7">Hydroxyacid dehydrogenase</fullName>
    </submittedName>
</protein>
<keyword evidence="3" id="KW-0520">NAD</keyword>
<accession>A0A318D4H2</accession>
<evidence type="ECO:0000256" key="4">
    <source>
        <dbReference type="RuleBase" id="RU003719"/>
    </source>
</evidence>
<dbReference type="SUPFAM" id="SSF51735">
    <property type="entry name" value="NAD(P)-binding Rossmann-fold domains"/>
    <property type="match status" value="1"/>
</dbReference>
<dbReference type="CDD" id="cd12162">
    <property type="entry name" value="2-Hacid_dh_4"/>
    <property type="match status" value="1"/>
</dbReference>
<reference evidence="7 8" key="1">
    <citation type="submission" date="2018-05" db="EMBL/GenBank/DDBJ databases">
        <title>Kangiella spongicola genome sequence.</title>
        <authorList>
            <person name="Maclea K.S."/>
            <person name="Goen A.E."/>
            <person name="Kelley C."/>
            <person name="Underriner A."/>
            <person name="Silverwood T."/>
            <person name="Trachtenberg A.M."/>
        </authorList>
    </citation>
    <scope>NUCLEOTIDE SEQUENCE [LARGE SCALE GENOMIC DNA]</scope>
    <source>
        <strain evidence="7 8">ATCC BAA-2076</strain>
    </source>
</reference>
<feature type="domain" description="D-isomer specific 2-hydroxyacid dehydrogenase catalytic" evidence="5">
    <location>
        <begin position="31"/>
        <end position="316"/>
    </location>
</feature>
<dbReference type="InterPro" id="IPR006140">
    <property type="entry name" value="D-isomer_DH_NAD-bd"/>
</dbReference>
<dbReference type="InterPro" id="IPR050418">
    <property type="entry name" value="D-iso_2-hydroxyacid_DH_PdxB"/>
</dbReference>
<keyword evidence="2 4" id="KW-0560">Oxidoreductase</keyword>
<name>A0A318D4H2_9GAMM</name>
<dbReference type="Proteomes" id="UP000247689">
    <property type="component" value="Unassembled WGS sequence"/>
</dbReference>
<evidence type="ECO:0000313" key="7">
    <source>
        <dbReference type="EMBL" id="PXF64216.1"/>
    </source>
</evidence>
<dbReference type="SUPFAM" id="SSF52283">
    <property type="entry name" value="Formate/glycerate dehydrogenase catalytic domain-like"/>
    <property type="match status" value="1"/>
</dbReference>
<dbReference type="GO" id="GO:0016616">
    <property type="term" value="F:oxidoreductase activity, acting on the CH-OH group of donors, NAD or NADP as acceptor"/>
    <property type="evidence" value="ECO:0007669"/>
    <property type="project" value="InterPro"/>
</dbReference>
<evidence type="ECO:0000256" key="3">
    <source>
        <dbReference type="ARBA" id="ARBA00023027"/>
    </source>
</evidence>
<evidence type="ECO:0000256" key="1">
    <source>
        <dbReference type="ARBA" id="ARBA00005854"/>
    </source>
</evidence>
<evidence type="ECO:0000313" key="8">
    <source>
        <dbReference type="Proteomes" id="UP000247689"/>
    </source>
</evidence>
<organism evidence="7 8">
    <name type="scientific">Kangiella spongicola</name>
    <dbReference type="NCBI Taxonomy" id="796379"/>
    <lineage>
        <taxon>Bacteria</taxon>
        <taxon>Pseudomonadati</taxon>
        <taxon>Pseudomonadota</taxon>
        <taxon>Gammaproteobacteria</taxon>
        <taxon>Kangiellales</taxon>
        <taxon>Kangiellaceae</taxon>
        <taxon>Kangiella</taxon>
    </lineage>
</organism>
<comment type="similarity">
    <text evidence="1 4">Belongs to the D-isomer specific 2-hydroxyacid dehydrogenase family.</text>
</comment>
<dbReference type="InterPro" id="IPR006139">
    <property type="entry name" value="D-isomer_2_OHA_DH_cat_dom"/>
</dbReference>
<evidence type="ECO:0000256" key="2">
    <source>
        <dbReference type="ARBA" id="ARBA00023002"/>
    </source>
</evidence>
<evidence type="ECO:0000259" key="5">
    <source>
        <dbReference type="Pfam" id="PF00389"/>
    </source>
</evidence>
<sequence length="318" mass="34850">MRAVFLDADTLGNWQGKSNQPLADLTPLANCFEQFDAYSLTTPEEVIERSKDADVIITNKVVLNADTLKQLPNLKAIQLAATGMNNIDLDAAKRLGIQCFNVADYSTFAVAQLTLQFMLNFATRACEHYQLTAQGAWQKSRMFTLTDFPIMELEGKTLALIGYGNIGKKVEQLATAFGMNVVVANIPGRPMRDNQITMDEALPQADFVSLHCPLTEETKDLLNKDFFHKMKSTAYVINTARGPVINEQNLATALKEKVIAGAGLDVLSVEPPSPNNPLLAADVPNLAITPHIAWASHEAKQRLIQGMADNMKGFVADN</sequence>
<dbReference type="PANTHER" id="PTHR43761">
    <property type="entry name" value="D-ISOMER SPECIFIC 2-HYDROXYACID DEHYDROGENASE FAMILY PROTEIN (AFU_ORTHOLOGUE AFUA_1G13630)"/>
    <property type="match status" value="1"/>
</dbReference>
<dbReference type="Pfam" id="PF00389">
    <property type="entry name" value="2-Hacid_dh"/>
    <property type="match status" value="1"/>
</dbReference>
<keyword evidence="8" id="KW-1185">Reference proteome</keyword>
<dbReference type="EMBL" id="QICH01000001">
    <property type="protein sequence ID" value="PXF64216.1"/>
    <property type="molecule type" value="Genomic_DNA"/>
</dbReference>
<gene>
    <name evidence="7" type="ORF">DL796_03510</name>
</gene>
<dbReference type="RefSeq" id="WP_110200016.1">
    <property type="nucleotide sequence ID" value="NZ_QICH01000001.1"/>
</dbReference>
<dbReference type="GO" id="GO:0051287">
    <property type="term" value="F:NAD binding"/>
    <property type="evidence" value="ECO:0007669"/>
    <property type="project" value="InterPro"/>
</dbReference>
<dbReference type="OrthoDB" id="9805416at2"/>
<feature type="domain" description="D-isomer specific 2-hydroxyacid dehydrogenase NAD-binding" evidence="6">
    <location>
        <begin position="116"/>
        <end position="293"/>
    </location>
</feature>
<proteinExistence type="inferred from homology"/>
<dbReference type="InterPro" id="IPR036291">
    <property type="entry name" value="NAD(P)-bd_dom_sf"/>
</dbReference>